<dbReference type="EMBL" id="JAVKPK010000025">
    <property type="protein sequence ID" value="MDR7665668.1"/>
    <property type="molecule type" value="Genomic_DNA"/>
</dbReference>
<organism evidence="1 2">
    <name type="scientific">Methanosarcina baikalica</name>
    <dbReference type="NCBI Taxonomy" id="3073890"/>
    <lineage>
        <taxon>Archaea</taxon>
        <taxon>Methanobacteriati</taxon>
        <taxon>Methanobacteriota</taxon>
        <taxon>Stenosarchaea group</taxon>
        <taxon>Methanomicrobia</taxon>
        <taxon>Methanosarcinales</taxon>
        <taxon>Methanosarcinaceae</taxon>
        <taxon>Methanosarcina</taxon>
    </lineage>
</organism>
<name>A0ABU2D113_9EURY</name>
<evidence type="ECO:0008006" key="3">
    <source>
        <dbReference type="Google" id="ProtNLM"/>
    </source>
</evidence>
<comment type="caution">
    <text evidence="1">The sequence shown here is derived from an EMBL/GenBank/DDBJ whole genome shotgun (WGS) entry which is preliminary data.</text>
</comment>
<sequence length="55" mass="6703">MEEQLKRQEIFLTANPIRLKGYLRKYTGTGNRGNYKSRNKFLYFFNSEILREIQK</sequence>
<gene>
    <name evidence="1" type="ORF">RG963_07755</name>
</gene>
<protein>
    <recommendedName>
        <fullName evidence="3">Mobile element protein</fullName>
    </recommendedName>
</protein>
<keyword evidence="2" id="KW-1185">Reference proteome</keyword>
<dbReference type="Proteomes" id="UP001246244">
    <property type="component" value="Unassembled WGS sequence"/>
</dbReference>
<reference evidence="2" key="1">
    <citation type="submission" date="2023-07" db="EMBL/GenBank/DDBJ databases">
        <title>Whole-genome sequencing of a new Methanosarcina sp. Z-7115.</title>
        <authorList>
            <person name="Zhilina T.N."/>
            <person name="Merkel A.Y."/>
        </authorList>
    </citation>
    <scope>NUCLEOTIDE SEQUENCE [LARGE SCALE GENOMIC DNA]</scope>
    <source>
        <strain evidence="2">Z-7115</strain>
    </source>
</reference>
<dbReference type="RefSeq" id="WP_310575695.1">
    <property type="nucleotide sequence ID" value="NZ_JAVKPK010000025.1"/>
</dbReference>
<evidence type="ECO:0000313" key="1">
    <source>
        <dbReference type="EMBL" id="MDR7665668.1"/>
    </source>
</evidence>
<accession>A0ABU2D113</accession>
<proteinExistence type="predicted"/>
<evidence type="ECO:0000313" key="2">
    <source>
        <dbReference type="Proteomes" id="UP001246244"/>
    </source>
</evidence>